<dbReference type="GeneID" id="101353668"/>
<dbReference type="KEGG" id="tmu:101353668"/>
<evidence type="ECO:0000256" key="7">
    <source>
        <dbReference type="SAM" id="Phobius"/>
    </source>
</evidence>
<dbReference type="RefSeq" id="XP_004381878.2">
    <property type="nucleotide sequence ID" value="XM_004381821.3"/>
</dbReference>
<organism evidence="8 9">
    <name type="scientific">Trichechus manatus latirostris</name>
    <name type="common">Florida manatee</name>
    <dbReference type="NCBI Taxonomy" id="127582"/>
    <lineage>
        <taxon>Eukaryota</taxon>
        <taxon>Metazoa</taxon>
        <taxon>Chordata</taxon>
        <taxon>Craniata</taxon>
        <taxon>Vertebrata</taxon>
        <taxon>Euteleostomi</taxon>
        <taxon>Mammalia</taxon>
        <taxon>Eutheria</taxon>
        <taxon>Afrotheria</taxon>
        <taxon>Sirenia</taxon>
        <taxon>Trichechidae</taxon>
        <taxon>Trichechus</taxon>
    </lineage>
</organism>
<feature type="transmembrane region" description="Helical" evidence="7">
    <location>
        <begin position="219"/>
        <end position="247"/>
    </location>
</feature>
<dbReference type="Proteomes" id="UP000248480">
    <property type="component" value="Unplaced"/>
</dbReference>
<dbReference type="InterPro" id="IPR037272">
    <property type="entry name" value="SNS_sf"/>
</dbReference>
<feature type="binding site" evidence="6">
    <location>
        <position position="433"/>
    </location>
    <ligand>
        <name>Na(+)</name>
        <dbReference type="ChEBI" id="CHEBI:29101"/>
        <label>1</label>
    </ligand>
</feature>
<dbReference type="GO" id="GO:0005886">
    <property type="term" value="C:plasma membrane"/>
    <property type="evidence" value="ECO:0007669"/>
    <property type="project" value="TreeGrafter"/>
</dbReference>
<feature type="transmembrane region" description="Helical" evidence="7">
    <location>
        <begin position="535"/>
        <end position="560"/>
    </location>
</feature>
<dbReference type="SUPFAM" id="SSF161070">
    <property type="entry name" value="SNF-like"/>
    <property type="match status" value="1"/>
</dbReference>
<dbReference type="PROSITE" id="PS50267">
    <property type="entry name" value="NA_NEUROTRAN_SYMP_3"/>
    <property type="match status" value="1"/>
</dbReference>
<feature type="transmembrane region" description="Helical" evidence="7">
    <location>
        <begin position="301"/>
        <end position="325"/>
    </location>
</feature>
<evidence type="ECO:0000313" key="8">
    <source>
        <dbReference type="Proteomes" id="UP000248480"/>
    </source>
</evidence>
<sequence>MEGISTPKHSTLALKVQVTKKKQNENLTRPLWSNKVEYILIQVACSMRLSTLWSFPHLWLLNGGIFLIIYILMLLLIGVPLLFMEMASGQRLHQSSLGVWKLTSPWMTGLGYTSFMVCFIEGLLLNVINCWSIFYLSQSFQFPLPWDKCPLVKNASEFDAECARTTPSMYFWYRQTLKASDTIEDYGPVIPSISLSSFLTWCLTGVIMINGLKSIGKAVYVFILLPCFISLCFLIRCLLLEGTSFGLQHLFVSKISNVFSVKIWNLAGNQVLSALGLGFGIIAAFSSYISPSNNCLIDAFVVALVNLGTSLLFTPIITSVLGFWATVTTSRCSEKNVEILTNLVFLGELPPEAKPPENVLANATSMFTTWLNSLPHSVKKMVLSKVSDCNIQDQLLQVKEGSSFVFLAFIEAMSFIPGSAFWSILFFLTFLTLGLSAVIGVMQGIITPLQDSFSFFRKHPKLLIVNVSVLMFLCSLFFARPSGYYFFRLLSDYWIIPPIVLLTTFENVTIAWVYGAKRFVAEMMILMGRPISPICCFLLCCLCPFVLLALSVITLIYIYVQDFIYLAWDSSTSKVVPREFPSWARSLIIILDVIVFLPILIYFLHCLIRKIPISNITFNMPVIASKSLTLRSHLRSNKDLPNEEILQDDKKIADQPVV</sequence>
<feature type="transmembrane region" description="Helical" evidence="7">
    <location>
        <begin position="420"/>
        <end position="442"/>
    </location>
</feature>
<accession>A0A2Y9DV71</accession>
<feature type="transmembrane region" description="Helical" evidence="7">
    <location>
        <begin position="110"/>
        <end position="136"/>
    </location>
</feature>
<feature type="transmembrane region" description="Helical" evidence="7">
    <location>
        <begin position="59"/>
        <end position="83"/>
    </location>
</feature>
<dbReference type="OrthoDB" id="6581954at2759"/>
<evidence type="ECO:0000256" key="4">
    <source>
        <dbReference type="ARBA" id="ARBA00022989"/>
    </source>
</evidence>
<dbReference type="GO" id="GO:0046872">
    <property type="term" value="F:metal ion binding"/>
    <property type="evidence" value="ECO:0007669"/>
    <property type="project" value="UniProtKB-KW"/>
</dbReference>
<keyword evidence="4 7" id="KW-1133">Transmembrane helix</keyword>
<dbReference type="AlphaFoldDB" id="A0A2Y9DV71"/>
<evidence type="ECO:0000256" key="6">
    <source>
        <dbReference type="PIRSR" id="PIRSR600175-1"/>
    </source>
</evidence>
<dbReference type="PROSITE" id="PS00754">
    <property type="entry name" value="NA_NEUROTRAN_SYMP_2"/>
    <property type="match status" value="1"/>
</dbReference>
<dbReference type="PANTHER" id="PTHR11616">
    <property type="entry name" value="SODIUM/CHLORIDE DEPENDENT TRANSPORTER"/>
    <property type="match status" value="1"/>
</dbReference>
<keyword evidence="8" id="KW-1185">Reference proteome</keyword>
<keyword evidence="6" id="KW-0915">Sodium</keyword>
<feature type="binding site" evidence="6">
    <location>
        <position position="306"/>
    </location>
    <ligand>
        <name>Na(+)</name>
        <dbReference type="ChEBI" id="CHEBI:29101"/>
        <label>1</label>
    </ligand>
</feature>
<dbReference type="PRINTS" id="PR00176">
    <property type="entry name" value="NANEUSMPORT"/>
</dbReference>
<evidence type="ECO:0000256" key="3">
    <source>
        <dbReference type="ARBA" id="ARBA00022692"/>
    </source>
</evidence>
<dbReference type="Pfam" id="PF00209">
    <property type="entry name" value="SNF"/>
    <property type="match status" value="1"/>
</dbReference>
<name>A0A2Y9DV71_TRIMA</name>
<feature type="transmembrane region" description="Helical" evidence="7">
    <location>
        <begin position="189"/>
        <end position="212"/>
    </location>
</feature>
<evidence type="ECO:0000256" key="1">
    <source>
        <dbReference type="ARBA" id="ARBA00004141"/>
    </source>
</evidence>
<evidence type="ECO:0000313" key="9">
    <source>
        <dbReference type="RefSeq" id="XP_004381878.2"/>
    </source>
</evidence>
<reference evidence="9" key="1">
    <citation type="submission" date="2025-08" db="UniProtKB">
        <authorList>
            <consortium name="RefSeq"/>
        </authorList>
    </citation>
    <scope>IDENTIFICATION</scope>
</reference>
<dbReference type="GO" id="GO:0035725">
    <property type="term" value="P:sodium ion transmembrane transport"/>
    <property type="evidence" value="ECO:0007669"/>
    <property type="project" value="TreeGrafter"/>
</dbReference>
<protein>
    <submittedName>
        <fullName evidence="9">Orphan sodium- and chloride-dependent neurotransmitter transporter NTT5</fullName>
    </submittedName>
</protein>
<feature type="transmembrane region" description="Helical" evidence="7">
    <location>
        <begin position="267"/>
        <end position="289"/>
    </location>
</feature>
<dbReference type="GO" id="GO:0006865">
    <property type="term" value="P:amino acid transport"/>
    <property type="evidence" value="ECO:0007669"/>
    <property type="project" value="TreeGrafter"/>
</dbReference>
<proteinExistence type="predicted"/>
<comment type="subcellular location">
    <subcellularLocation>
        <location evidence="1">Membrane</location>
        <topology evidence="1">Multi-pass membrane protein</topology>
    </subcellularLocation>
</comment>
<dbReference type="PANTHER" id="PTHR11616:SF327">
    <property type="entry name" value="ORPHAN SODIUM- AND CHLORIDE-DEPENDENT NEUROTRANSMITTER TRANSPORTER NTT5"/>
    <property type="match status" value="1"/>
</dbReference>
<evidence type="ECO:0000256" key="5">
    <source>
        <dbReference type="ARBA" id="ARBA00023136"/>
    </source>
</evidence>
<feature type="transmembrane region" description="Helical" evidence="7">
    <location>
        <begin position="580"/>
        <end position="604"/>
    </location>
</feature>
<evidence type="ECO:0000256" key="2">
    <source>
        <dbReference type="ARBA" id="ARBA00022448"/>
    </source>
</evidence>
<keyword evidence="5 7" id="KW-0472">Membrane</keyword>
<feature type="transmembrane region" description="Helical" evidence="7">
    <location>
        <begin position="463"/>
        <end position="487"/>
    </location>
</feature>
<dbReference type="InParanoid" id="A0A2Y9DV71"/>
<dbReference type="InterPro" id="IPR000175">
    <property type="entry name" value="Na/ntran_symport"/>
</dbReference>
<feature type="transmembrane region" description="Helical" evidence="7">
    <location>
        <begin position="493"/>
        <end position="514"/>
    </location>
</feature>
<keyword evidence="2" id="KW-0813">Transport</keyword>
<keyword evidence="6" id="KW-0479">Metal-binding</keyword>
<gene>
    <name evidence="9" type="primary">LOC101353668</name>
</gene>
<keyword evidence="3 7" id="KW-0812">Transmembrane</keyword>